<dbReference type="AlphaFoldDB" id="A0A8W8LX03"/>
<name>A0A8W8LX03_MAGGI</name>
<accession>A0A8W8LX03</accession>
<proteinExistence type="predicted"/>
<organism evidence="1 2">
    <name type="scientific">Magallana gigas</name>
    <name type="common">Pacific oyster</name>
    <name type="synonym">Crassostrea gigas</name>
    <dbReference type="NCBI Taxonomy" id="29159"/>
    <lineage>
        <taxon>Eukaryota</taxon>
        <taxon>Metazoa</taxon>
        <taxon>Spiralia</taxon>
        <taxon>Lophotrochozoa</taxon>
        <taxon>Mollusca</taxon>
        <taxon>Bivalvia</taxon>
        <taxon>Autobranchia</taxon>
        <taxon>Pteriomorphia</taxon>
        <taxon>Ostreida</taxon>
        <taxon>Ostreoidea</taxon>
        <taxon>Ostreidae</taxon>
        <taxon>Magallana</taxon>
    </lineage>
</organism>
<reference evidence="1" key="1">
    <citation type="submission" date="2022-08" db="UniProtKB">
        <authorList>
            <consortium name="EnsemblMetazoa"/>
        </authorList>
    </citation>
    <scope>IDENTIFICATION</scope>
    <source>
        <strain evidence="1">05x7-T-G4-1.051#20</strain>
    </source>
</reference>
<dbReference type="Proteomes" id="UP000005408">
    <property type="component" value="Unassembled WGS sequence"/>
</dbReference>
<protein>
    <submittedName>
        <fullName evidence="1">Uncharacterized protein</fullName>
    </submittedName>
</protein>
<sequence>MGTRLKDYSERQLDLSSVGSTTDEIKKIKSEVVVRHLRGNKQYDSILKQITPYADKPLSVQYNSATGYKTPMNAKKMGPYLYLGFLDTITAKARTMQGYKVNNVDQTFVNCDANPNSYFTVYFNPKNQHPVGYYKRGSYAPLMKSWLDAGVNNNKTP</sequence>
<evidence type="ECO:0000313" key="2">
    <source>
        <dbReference type="Proteomes" id="UP000005408"/>
    </source>
</evidence>
<keyword evidence="2" id="KW-1185">Reference proteome</keyword>
<dbReference type="EnsemblMetazoa" id="G30141.1">
    <property type="protein sequence ID" value="G30141.1:cds"/>
    <property type="gene ID" value="G30141"/>
</dbReference>
<evidence type="ECO:0000313" key="1">
    <source>
        <dbReference type="EnsemblMetazoa" id="G30141.1:cds"/>
    </source>
</evidence>